<organism evidence="6 7">
    <name type="scientific">Komagataeibacter melaceti</name>
    <dbReference type="NCBI Taxonomy" id="2766577"/>
    <lineage>
        <taxon>Bacteria</taxon>
        <taxon>Pseudomonadati</taxon>
        <taxon>Pseudomonadota</taxon>
        <taxon>Alphaproteobacteria</taxon>
        <taxon>Acetobacterales</taxon>
        <taxon>Acetobacteraceae</taxon>
        <taxon>Komagataeibacter</taxon>
    </lineage>
</organism>
<dbReference type="InterPro" id="IPR003016">
    <property type="entry name" value="2-oxoA_DH_lipoyl-BS"/>
</dbReference>
<evidence type="ECO:0000256" key="1">
    <source>
        <dbReference type="ARBA" id="ARBA00009249"/>
    </source>
</evidence>
<comment type="subunit">
    <text evidence="3">The glycine cleavage system is composed of four proteins: P, T, L and H.</text>
</comment>
<gene>
    <name evidence="3 6" type="primary">gcvH</name>
    <name evidence="6" type="ORF">DY926_11140</name>
</gene>
<dbReference type="SUPFAM" id="SSF51230">
    <property type="entry name" value="Single hybrid motif"/>
    <property type="match status" value="1"/>
</dbReference>
<evidence type="ECO:0000259" key="5">
    <source>
        <dbReference type="PROSITE" id="PS50968"/>
    </source>
</evidence>
<proteinExistence type="inferred from homology"/>
<comment type="function">
    <text evidence="3">The glycine cleavage system catalyzes the degradation of glycine. The H protein shuttles the methylamine group of glycine from the P protein to the T protein.</text>
</comment>
<dbReference type="GO" id="GO:0005960">
    <property type="term" value="C:glycine cleavage complex"/>
    <property type="evidence" value="ECO:0007669"/>
    <property type="project" value="InterPro"/>
</dbReference>
<dbReference type="CDD" id="cd06848">
    <property type="entry name" value="GCS_H"/>
    <property type="match status" value="1"/>
</dbReference>
<dbReference type="GO" id="GO:0009249">
    <property type="term" value="P:protein lipoylation"/>
    <property type="evidence" value="ECO:0007669"/>
    <property type="project" value="TreeGrafter"/>
</dbReference>
<dbReference type="InterPro" id="IPR033753">
    <property type="entry name" value="GCV_H/Fam206"/>
</dbReference>
<dbReference type="InterPro" id="IPR011053">
    <property type="entry name" value="Single_hybrid_motif"/>
</dbReference>
<dbReference type="InterPro" id="IPR017453">
    <property type="entry name" value="GCV_H_sub"/>
</dbReference>
<keyword evidence="2 3" id="KW-0450">Lipoyl</keyword>
<dbReference type="InterPro" id="IPR002930">
    <property type="entry name" value="GCV_H"/>
</dbReference>
<evidence type="ECO:0000313" key="6">
    <source>
        <dbReference type="EMBL" id="RFD19474.1"/>
    </source>
</evidence>
<dbReference type="GO" id="GO:0005829">
    <property type="term" value="C:cytosol"/>
    <property type="evidence" value="ECO:0007669"/>
    <property type="project" value="TreeGrafter"/>
</dbReference>
<dbReference type="OrthoDB" id="9796712at2"/>
<feature type="domain" description="Lipoyl-binding" evidence="5">
    <location>
        <begin position="18"/>
        <end position="100"/>
    </location>
</feature>
<dbReference type="NCBIfam" id="NF002270">
    <property type="entry name" value="PRK01202.1"/>
    <property type="match status" value="1"/>
</dbReference>
<evidence type="ECO:0000256" key="3">
    <source>
        <dbReference type="HAMAP-Rule" id="MF_00272"/>
    </source>
</evidence>
<dbReference type="HAMAP" id="MF_00272">
    <property type="entry name" value="GcvH"/>
    <property type="match status" value="1"/>
</dbReference>
<evidence type="ECO:0000256" key="2">
    <source>
        <dbReference type="ARBA" id="ARBA00022823"/>
    </source>
</evidence>
<comment type="cofactor">
    <cofactor evidence="3">
        <name>(R)-lipoate</name>
        <dbReference type="ChEBI" id="CHEBI:83088"/>
    </cofactor>
    <text evidence="3">Binds 1 lipoyl cofactor covalently.</text>
</comment>
<dbReference type="PANTHER" id="PTHR11715">
    <property type="entry name" value="GLYCINE CLEAVAGE SYSTEM H PROTEIN"/>
    <property type="match status" value="1"/>
</dbReference>
<dbReference type="PANTHER" id="PTHR11715:SF3">
    <property type="entry name" value="GLYCINE CLEAVAGE SYSTEM H PROTEIN-RELATED"/>
    <property type="match status" value="1"/>
</dbReference>
<dbReference type="Gene3D" id="2.40.50.100">
    <property type="match status" value="1"/>
</dbReference>
<comment type="caution">
    <text evidence="6">The sequence shown here is derived from an EMBL/GenBank/DDBJ whole genome shotgun (WGS) entry which is preliminary data.</text>
</comment>
<dbReference type="PROSITE" id="PS50968">
    <property type="entry name" value="BIOTINYL_LIPOYL"/>
    <property type="match status" value="1"/>
</dbReference>
<evidence type="ECO:0000256" key="4">
    <source>
        <dbReference type="PIRSR" id="PIRSR617453-50"/>
    </source>
</evidence>
<dbReference type="AlphaFoldDB" id="A0A371YYZ8"/>
<comment type="similarity">
    <text evidence="1 3">Belongs to the GcvH family.</text>
</comment>
<reference evidence="6 7" key="1">
    <citation type="submission" date="2018-08" db="EMBL/GenBank/DDBJ databases">
        <title>Komagataeibacter sp. AV 382.</title>
        <authorList>
            <person name="Skraban J."/>
            <person name="Trcek J."/>
        </authorList>
    </citation>
    <scope>NUCLEOTIDE SEQUENCE [LARGE SCALE GENOMIC DNA]</scope>
    <source>
        <strain evidence="6 7">AV 382</strain>
    </source>
</reference>
<dbReference type="NCBIfam" id="TIGR00527">
    <property type="entry name" value="gcvH"/>
    <property type="match status" value="1"/>
</dbReference>
<dbReference type="EMBL" id="QUWV01000093">
    <property type="protein sequence ID" value="RFD19474.1"/>
    <property type="molecule type" value="Genomic_DNA"/>
</dbReference>
<dbReference type="Pfam" id="PF01597">
    <property type="entry name" value="GCV_H"/>
    <property type="match status" value="1"/>
</dbReference>
<protein>
    <recommendedName>
        <fullName evidence="3">Glycine cleavage system H protein</fullName>
    </recommendedName>
</protein>
<dbReference type="GO" id="GO:0019464">
    <property type="term" value="P:glycine decarboxylation via glycine cleavage system"/>
    <property type="evidence" value="ECO:0007669"/>
    <property type="project" value="UniProtKB-UniRule"/>
</dbReference>
<sequence length="121" mass="12905">MTVYYTKEHEWLRVEGDVAVIGITPHAANELGELVFAEARDPGTTVEQGDSVAVVESVKAASDIYAPITGDVLSFNEALADDAALVNRDPEGEGWIVRMTMADPRQLDGLLDAATYAALVG</sequence>
<evidence type="ECO:0000313" key="7">
    <source>
        <dbReference type="Proteomes" id="UP000262371"/>
    </source>
</evidence>
<keyword evidence="7" id="KW-1185">Reference proteome</keyword>
<feature type="modified residue" description="N6-lipoyllysine" evidence="3 4">
    <location>
        <position position="59"/>
    </location>
</feature>
<dbReference type="InterPro" id="IPR000089">
    <property type="entry name" value="Biotin_lipoyl"/>
</dbReference>
<name>A0A371YYZ8_9PROT</name>
<dbReference type="PROSITE" id="PS00189">
    <property type="entry name" value="LIPOYL"/>
    <property type="match status" value="1"/>
</dbReference>
<dbReference type="RefSeq" id="WP_116703443.1">
    <property type="nucleotide sequence ID" value="NZ_QUWV01000093.1"/>
</dbReference>
<dbReference type="Proteomes" id="UP000262371">
    <property type="component" value="Unassembled WGS sequence"/>
</dbReference>
<accession>A0A371YYZ8</accession>